<reference evidence="2" key="2">
    <citation type="submission" date="2019-05" db="EMBL/GenBank/DDBJ databases">
        <title>Unravelling the molecular evolution of spider venoms.</title>
        <authorList>
            <person name="Pineda S."/>
        </authorList>
    </citation>
    <scope>NUCLEOTIDE SEQUENCE</scope>
</reference>
<evidence type="ECO:0000256" key="1">
    <source>
        <dbReference type="SAM" id="SignalP"/>
    </source>
</evidence>
<name>A0A4Q8K8U5_DEISU</name>
<evidence type="ECO:0000313" key="2">
    <source>
        <dbReference type="EMBL" id="SNX36064.1"/>
    </source>
</evidence>
<reference evidence="2" key="1">
    <citation type="submission" date="2017-05" db="EMBL/GenBank/DDBJ databases">
        <authorList>
            <person name="QRISCLOUD D."/>
        </authorList>
    </citation>
    <scope>NUCLEOTIDE SEQUENCE</scope>
</reference>
<dbReference type="AlphaFoldDB" id="A0A4Q8K8U5"/>
<accession>A0A4Q8K8U5</accession>
<organism evidence="2">
    <name type="scientific">Deinopis subrufa</name>
    <name type="common">Rufous net-casting spider</name>
    <dbReference type="NCBI Taxonomy" id="1905329"/>
    <lineage>
        <taxon>Eukaryota</taxon>
        <taxon>Metazoa</taxon>
        <taxon>Ecdysozoa</taxon>
        <taxon>Arthropoda</taxon>
        <taxon>Chelicerata</taxon>
        <taxon>Arachnida</taxon>
        <taxon>Araneae</taxon>
        <taxon>Araneomorphae</taxon>
        <taxon>Entelegynae</taxon>
        <taxon>Deinopoidea</taxon>
        <taxon>Deinopidae</taxon>
        <taxon>Deinopis</taxon>
    </lineage>
</organism>
<keyword evidence="1" id="KW-0732">Signal</keyword>
<feature type="chain" id="PRO_5020923667" evidence="1">
    <location>
        <begin position="21"/>
        <end position="76"/>
    </location>
</feature>
<proteinExistence type="predicted"/>
<feature type="signal peptide" evidence="1">
    <location>
        <begin position="1"/>
        <end position="20"/>
    </location>
</feature>
<protein>
    <submittedName>
        <fullName evidence="2">U27-Deinotoxin-Dsu1c_1</fullName>
    </submittedName>
</protein>
<sequence>MKLYIQILFLLIALFVFVNAESSELDEFDDFEYGEVEQESVRNCNKARGRCGGGARCCHGLRCQCKGPRCQCVFAG</sequence>
<dbReference type="EMBL" id="HAHH01000389">
    <property type="protein sequence ID" value="SNX36064.1"/>
    <property type="molecule type" value="Transcribed_RNA"/>
</dbReference>